<keyword evidence="7" id="KW-1185">Reference proteome</keyword>
<name>A0A371DJS0_9APHY</name>
<dbReference type="PROSITE" id="PS01360">
    <property type="entry name" value="ZF_MYND_1"/>
    <property type="match status" value="1"/>
</dbReference>
<keyword evidence="2 4" id="KW-0863">Zinc-finger</keyword>
<evidence type="ECO:0000256" key="2">
    <source>
        <dbReference type="ARBA" id="ARBA00022771"/>
    </source>
</evidence>
<dbReference type="AlphaFoldDB" id="A0A371DJS0"/>
<feature type="domain" description="MYND-type" evidence="5">
    <location>
        <begin position="5"/>
        <end position="47"/>
    </location>
</feature>
<dbReference type="SUPFAM" id="SSF144232">
    <property type="entry name" value="HIT/MYND zinc finger-like"/>
    <property type="match status" value="1"/>
</dbReference>
<protein>
    <recommendedName>
        <fullName evidence="5">MYND-type domain-containing protein</fullName>
    </recommendedName>
</protein>
<evidence type="ECO:0000256" key="4">
    <source>
        <dbReference type="PROSITE-ProRule" id="PRU00134"/>
    </source>
</evidence>
<gene>
    <name evidence="6" type="ORF">OH76DRAFT_1344657</name>
</gene>
<accession>A0A371DJS0</accession>
<dbReference type="OrthoDB" id="2738218at2759"/>
<evidence type="ECO:0000256" key="1">
    <source>
        <dbReference type="ARBA" id="ARBA00022723"/>
    </source>
</evidence>
<proteinExistence type="predicted"/>
<reference evidence="6 7" key="1">
    <citation type="journal article" date="2018" name="Biotechnol. Biofuels">
        <title>Integrative visual omics of the white-rot fungus Polyporus brumalis exposes the biotechnological potential of its oxidative enzymes for delignifying raw plant biomass.</title>
        <authorList>
            <person name="Miyauchi S."/>
            <person name="Rancon A."/>
            <person name="Drula E."/>
            <person name="Hage H."/>
            <person name="Chaduli D."/>
            <person name="Favel A."/>
            <person name="Grisel S."/>
            <person name="Henrissat B."/>
            <person name="Herpoel-Gimbert I."/>
            <person name="Ruiz-Duenas F.J."/>
            <person name="Chevret D."/>
            <person name="Hainaut M."/>
            <person name="Lin J."/>
            <person name="Wang M."/>
            <person name="Pangilinan J."/>
            <person name="Lipzen A."/>
            <person name="Lesage-Meessen L."/>
            <person name="Navarro D."/>
            <person name="Riley R."/>
            <person name="Grigoriev I.V."/>
            <person name="Zhou S."/>
            <person name="Raouche S."/>
            <person name="Rosso M.N."/>
        </authorList>
    </citation>
    <scope>NUCLEOTIDE SEQUENCE [LARGE SCALE GENOMIC DNA]</scope>
    <source>
        <strain evidence="6 7">BRFM 1820</strain>
    </source>
</reference>
<dbReference type="EMBL" id="KZ857389">
    <property type="protein sequence ID" value="RDX52779.1"/>
    <property type="molecule type" value="Genomic_DNA"/>
</dbReference>
<evidence type="ECO:0000256" key="3">
    <source>
        <dbReference type="ARBA" id="ARBA00022833"/>
    </source>
</evidence>
<dbReference type="STRING" id="139420.A0A371DJS0"/>
<keyword evidence="1" id="KW-0479">Metal-binding</keyword>
<organism evidence="6 7">
    <name type="scientific">Lentinus brumalis</name>
    <dbReference type="NCBI Taxonomy" id="2498619"/>
    <lineage>
        <taxon>Eukaryota</taxon>
        <taxon>Fungi</taxon>
        <taxon>Dikarya</taxon>
        <taxon>Basidiomycota</taxon>
        <taxon>Agaricomycotina</taxon>
        <taxon>Agaricomycetes</taxon>
        <taxon>Polyporales</taxon>
        <taxon>Polyporaceae</taxon>
        <taxon>Lentinus</taxon>
    </lineage>
</organism>
<dbReference type="Pfam" id="PF01753">
    <property type="entry name" value="zf-MYND"/>
    <property type="match status" value="1"/>
</dbReference>
<feature type="non-terminal residue" evidence="6">
    <location>
        <position position="297"/>
    </location>
</feature>
<evidence type="ECO:0000313" key="6">
    <source>
        <dbReference type="EMBL" id="RDX52779.1"/>
    </source>
</evidence>
<keyword evidence="3" id="KW-0862">Zinc</keyword>
<evidence type="ECO:0000313" key="7">
    <source>
        <dbReference type="Proteomes" id="UP000256964"/>
    </source>
</evidence>
<dbReference type="Proteomes" id="UP000256964">
    <property type="component" value="Unassembled WGS sequence"/>
</dbReference>
<dbReference type="Gene3D" id="6.10.140.2220">
    <property type="match status" value="1"/>
</dbReference>
<dbReference type="InterPro" id="IPR002893">
    <property type="entry name" value="Znf_MYND"/>
</dbReference>
<dbReference type="GO" id="GO:0008270">
    <property type="term" value="F:zinc ion binding"/>
    <property type="evidence" value="ECO:0007669"/>
    <property type="project" value="UniProtKB-KW"/>
</dbReference>
<evidence type="ECO:0000259" key="5">
    <source>
        <dbReference type="PROSITE" id="PS50865"/>
    </source>
</evidence>
<dbReference type="PROSITE" id="PS50865">
    <property type="entry name" value="ZF_MYND_2"/>
    <property type="match status" value="1"/>
</dbReference>
<sequence length="297" mass="33896">PGDRCAYCSKTLEQLDNPLKRCMGCSIVLYCSKTCQRSAWRNHRPFCHSPSASSEVDPAAYRSLGFASLMDLSMSLKEWARIHDYAFGVIMQITLYLNGGVESNFASPRAAVIHAEIRVRNDADMSPASLFRFKGVEVVGKDERHYLSSKWDYLEQSRARRTEEVRRSGSDQTFVGSLPAVFILHVEDIGTITAHHAFPIYRPQSHDLDESTRLAFLDLMHLCGAGITAGFSYHRPSRPMHAPEVYQWVLSAKKKWRPVQIKDWNWDINMGNTMAQHPDHYKSGLQPLMLWSTFRNL</sequence>